<dbReference type="InterPro" id="IPR052159">
    <property type="entry name" value="Competence_DNA_uptake"/>
</dbReference>
<dbReference type="AlphaFoldDB" id="A0A1T5GKL7"/>
<feature type="transmembrane region" description="Helical" evidence="6">
    <location>
        <begin position="408"/>
        <end position="430"/>
    </location>
</feature>
<comment type="subcellular location">
    <subcellularLocation>
        <location evidence="1">Cell membrane</location>
        <topology evidence="1">Multi-pass membrane protein</topology>
    </subcellularLocation>
</comment>
<protein>
    <submittedName>
        <fullName evidence="9">Competence protein ComEC</fullName>
    </submittedName>
</protein>
<dbReference type="Proteomes" id="UP000191112">
    <property type="component" value="Unassembled WGS sequence"/>
</dbReference>
<dbReference type="Pfam" id="PF03772">
    <property type="entry name" value="Competence"/>
    <property type="match status" value="1"/>
</dbReference>
<dbReference type="PANTHER" id="PTHR30619:SF1">
    <property type="entry name" value="RECOMBINATION PROTEIN 2"/>
    <property type="match status" value="1"/>
</dbReference>
<organism evidence="9 10">
    <name type="scientific">Soonwooa buanensis</name>
    <dbReference type="NCBI Taxonomy" id="619805"/>
    <lineage>
        <taxon>Bacteria</taxon>
        <taxon>Pseudomonadati</taxon>
        <taxon>Bacteroidota</taxon>
        <taxon>Flavobacteriia</taxon>
        <taxon>Flavobacteriales</taxon>
        <taxon>Weeksellaceae</taxon>
        <taxon>Chryseobacterium group</taxon>
        <taxon>Soonwooa</taxon>
    </lineage>
</organism>
<feature type="transmembrane region" description="Helical" evidence="6">
    <location>
        <begin position="495"/>
        <end position="515"/>
    </location>
</feature>
<evidence type="ECO:0000259" key="8">
    <source>
        <dbReference type="Pfam" id="PF13567"/>
    </source>
</evidence>
<keyword evidence="2" id="KW-1003">Cell membrane</keyword>
<feature type="transmembrane region" description="Helical" evidence="6">
    <location>
        <begin position="29"/>
        <end position="47"/>
    </location>
</feature>
<sequence length="594" mass="69319">MSRQPLFATLLAFCLGILLQDKIGFEIWIGLLFFIVFTLIILFSFIFKNAFLVKFRSVFLPLSFFGFGCLVHYFNVSDYQKLSLNGKHETLFQIEKKLNSNEKYRKYQAKISKIDHHNSSISIVLQIPKNALELDFKHVYKSNLYFSELKSPRYDFQFDYPKYLERQKVSGLAFANENILQASKQQVSFADKIKQKRLKVLQRINSSQLNSRHKEFLKGIILADRTGMDEVTVSDFNKSGLVHLLAISGSHMLIIFWLILLSSKTAFPVKWRKVAICMALVGIWCFAIFIDYGSSVVRSCLMISFYYVTKLLNRPPNLVHSMALSAFVILIWDSQQIFDVGFQLSYVAVFGIYWLNQPIIKCFPERNNVIYKFLLAIFSLSLSAQLATLPLVLYYFHQYSLVSILANLCIIPFSEIIIIFSLLMVVLFAFNIEFSWLDFVYDWFVKYLLKAIHWFADFDVLFFKDIGFNLAEVAAVFIILYYFRFVLVKRNLKYVINFCFSILLFLGIRLGFTFYQFQKDESLEIASFKNKTVLIKEKSQVFVITKDDTDISKTEKFLIDPYLASSRATKYHLIKVPKDNVGFTYRGKFYKLND</sequence>
<keyword evidence="4 6" id="KW-1133">Transmembrane helix</keyword>
<feature type="transmembrane region" description="Helical" evidence="6">
    <location>
        <begin position="274"/>
        <end position="294"/>
    </location>
</feature>
<proteinExistence type="predicted"/>
<feature type="transmembrane region" description="Helical" evidence="6">
    <location>
        <begin position="337"/>
        <end position="355"/>
    </location>
</feature>
<evidence type="ECO:0000256" key="1">
    <source>
        <dbReference type="ARBA" id="ARBA00004651"/>
    </source>
</evidence>
<evidence type="ECO:0000259" key="7">
    <source>
        <dbReference type="Pfam" id="PF03772"/>
    </source>
</evidence>
<feature type="transmembrane region" description="Helical" evidence="6">
    <location>
        <begin position="241"/>
        <end position="262"/>
    </location>
</feature>
<dbReference type="RefSeq" id="WP_079668143.1">
    <property type="nucleotide sequence ID" value="NZ_FUYZ01000013.1"/>
</dbReference>
<feature type="transmembrane region" description="Helical" evidence="6">
    <location>
        <begin position="466"/>
        <end position="483"/>
    </location>
</feature>
<dbReference type="InterPro" id="IPR025405">
    <property type="entry name" value="DUF4131"/>
</dbReference>
<evidence type="ECO:0000313" key="10">
    <source>
        <dbReference type="Proteomes" id="UP000191112"/>
    </source>
</evidence>
<dbReference type="InterPro" id="IPR004477">
    <property type="entry name" value="ComEC_N"/>
</dbReference>
<dbReference type="GO" id="GO:0005886">
    <property type="term" value="C:plasma membrane"/>
    <property type="evidence" value="ECO:0007669"/>
    <property type="project" value="UniProtKB-SubCell"/>
</dbReference>
<feature type="domain" description="DUF4131" evidence="8">
    <location>
        <begin position="28"/>
        <end position="179"/>
    </location>
</feature>
<evidence type="ECO:0000313" key="9">
    <source>
        <dbReference type="EMBL" id="SKC08955.1"/>
    </source>
</evidence>
<dbReference type="OrthoDB" id="9761531at2"/>
<feature type="transmembrane region" description="Helical" evidence="6">
    <location>
        <begin position="59"/>
        <end position="76"/>
    </location>
</feature>
<evidence type="ECO:0000256" key="2">
    <source>
        <dbReference type="ARBA" id="ARBA00022475"/>
    </source>
</evidence>
<keyword evidence="5 6" id="KW-0472">Membrane</keyword>
<dbReference type="Pfam" id="PF13567">
    <property type="entry name" value="DUF4131"/>
    <property type="match status" value="1"/>
</dbReference>
<gene>
    <name evidence="9" type="ORF">SAMN05660477_02925</name>
</gene>
<keyword evidence="3 6" id="KW-0812">Transmembrane</keyword>
<feature type="transmembrane region" description="Helical" evidence="6">
    <location>
        <begin position="375"/>
        <end position="396"/>
    </location>
</feature>
<accession>A0A1T5GKL7</accession>
<dbReference type="STRING" id="619805.SAMN05660477_02925"/>
<dbReference type="NCBIfam" id="TIGR00360">
    <property type="entry name" value="ComEC_N-term"/>
    <property type="match status" value="1"/>
</dbReference>
<dbReference type="PANTHER" id="PTHR30619">
    <property type="entry name" value="DNA INTERNALIZATION/COMPETENCE PROTEIN COMEC/REC2"/>
    <property type="match status" value="1"/>
</dbReference>
<dbReference type="EMBL" id="FUYZ01000013">
    <property type="protein sequence ID" value="SKC08955.1"/>
    <property type="molecule type" value="Genomic_DNA"/>
</dbReference>
<reference evidence="9 10" key="1">
    <citation type="submission" date="2017-02" db="EMBL/GenBank/DDBJ databases">
        <authorList>
            <person name="Peterson S.W."/>
        </authorList>
    </citation>
    <scope>NUCLEOTIDE SEQUENCE [LARGE SCALE GENOMIC DNA]</scope>
    <source>
        <strain evidence="9 10">DSM 22323</strain>
    </source>
</reference>
<keyword evidence="10" id="KW-1185">Reference proteome</keyword>
<evidence type="ECO:0000256" key="6">
    <source>
        <dbReference type="SAM" id="Phobius"/>
    </source>
</evidence>
<evidence type="ECO:0000256" key="3">
    <source>
        <dbReference type="ARBA" id="ARBA00022692"/>
    </source>
</evidence>
<evidence type="ECO:0000256" key="4">
    <source>
        <dbReference type="ARBA" id="ARBA00022989"/>
    </source>
</evidence>
<evidence type="ECO:0000256" key="5">
    <source>
        <dbReference type="ARBA" id="ARBA00023136"/>
    </source>
</evidence>
<name>A0A1T5GKL7_9FLAO</name>
<feature type="domain" description="ComEC/Rec2-related protein" evidence="7">
    <location>
        <begin position="221"/>
        <end position="487"/>
    </location>
</feature>